<feature type="domain" description="Aldehyde dehydrogenase" evidence="5">
    <location>
        <begin position="147"/>
        <end position="449"/>
    </location>
</feature>
<protein>
    <recommendedName>
        <fullName evidence="3">Aldehyde dehydrogenase</fullName>
    </recommendedName>
</protein>
<evidence type="ECO:0000313" key="6">
    <source>
        <dbReference type="EMBL" id="KGO64136.1"/>
    </source>
</evidence>
<evidence type="ECO:0000256" key="2">
    <source>
        <dbReference type="ARBA" id="ARBA00023002"/>
    </source>
</evidence>
<dbReference type="InterPro" id="IPR015590">
    <property type="entry name" value="Aldehyde_DH_dom"/>
</dbReference>
<evidence type="ECO:0000313" key="7">
    <source>
        <dbReference type="Proteomes" id="UP000030104"/>
    </source>
</evidence>
<dbReference type="HOGENOM" id="CLU_005391_3_1_1"/>
<name>A0A0A2KB87_PENIT</name>
<dbReference type="InterPro" id="IPR016163">
    <property type="entry name" value="Ald_DH_C"/>
</dbReference>
<dbReference type="Gene3D" id="3.40.309.10">
    <property type="entry name" value="Aldehyde Dehydrogenase, Chain A, domain 2"/>
    <property type="match status" value="1"/>
</dbReference>
<dbReference type="InterPro" id="IPR012394">
    <property type="entry name" value="Aldehyde_DH_NAD(P)"/>
</dbReference>
<evidence type="ECO:0000259" key="5">
    <source>
        <dbReference type="Pfam" id="PF00171"/>
    </source>
</evidence>
<dbReference type="SUPFAM" id="SSF53720">
    <property type="entry name" value="ALDH-like"/>
    <property type="match status" value="1"/>
</dbReference>
<dbReference type="Pfam" id="PF00171">
    <property type="entry name" value="Aldedh"/>
    <property type="match status" value="1"/>
</dbReference>
<comment type="similarity">
    <text evidence="1 3">Belongs to the aldehyde dehydrogenase family.</text>
</comment>
<feature type="active site" evidence="4">
    <location>
        <position position="244"/>
    </location>
</feature>
<feature type="active site" evidence="4">
    <location>
        <position position="278"/>
    </location>
</feature>
<dbReference type="PANTHER" id="PTHR43570">
    <property type="entry name" value="ALDEHYDE DEHYDROGENASE"/>
    <property type="match status" value="1"/>
</dbReference>
<evidence type="ECO:0000256" key="1">
    <source>
        <dbReference type="ARBA" id="ARBA00009986"/>
    </source>
</evidence>
<dbReference type="EMBL" id="JQGA01001603">
    <property type="protein sequence ID" value="KGO64136.1"/>
    <property type="molecule type" value="Genomic_DNA"/>
</dbReference>
<proteinExistence type="inferred from homology"/>
<evidence type="ECO:0000256" key="4">
    <source>
        <dbReference type="PIRSR" id="PIRSR036492-1"/>
    </source>
</evidence>
<evidence type="ECO:0000256" key="3">
    <source>
        <dbReference type="PIRNR" id="PIRNR036492"/>
    </source>
</evidence>
<dbReference type="STRING" id="40296.A0A0A2KB87"/>
<dbReference type="OrthoDB" id="440325at2759"/>
<dbReference type="PhylomeDB" id="A0A0A2KB87"/>
<dbReference type="InterPro" id="IPR016162">
    <property type="entry name" value="Ald_DH_N"/>
</dbReference>
<gene>
    <name evidence="6" type="ORF">PITC_087220</name>
</gene>
<reference evidence="6 7" key="1">
    <citation type="journal article" date="2015" name="Mol. Plant Microbe Interact.">
        <title>Genome, transcriptome, and functional analyses of Penicillium expansum provide new insights into secondary metabolism and pathogenicity.</title>
        <authorList>
            <person name="Ballester A.R."/>
            <person name="Marcet-Houben M."/>
            <person name="Levin E."/>
            <person name="Sela N."/>
            <person name="Selma-Lazaro C."/>
            <person name="Carmona L."/>
            <person name="Wisniewski M."/>
            <person name="Droby S."/>
            <person name="Gonzalez-Candelas L."/>
            <person name="Gabaldon T."/>
        </authorList>
    </citation>
    <scope>NUCLEOTIDE SEQUENCE [LARGE SCALE GENOMIC DNA]</scope>
    <source>
        <strain evidence="6 7">PHI-1</strain>
    </source>
</reference>
<comment type="caution">
    <text evidence="6">The sequence shown here is derived from an EMBL/GenBank/DDBJ whole genome shotgun (WGS) entry which is preliminary data.</text>
</comment>
<dbReference type="PANTHER" id="PTHR43570:SF11">
    <property type="entry name" value="ALDEHYDE DEHYDROGENASE"/>
    <property type="match status" value="1"/>
</dbReference>
<dbReference type="GO" id="GO:0005737">
    <property type="term" value="C:cytoplasm"/>
    <property type="evidence" value="ECO:0007669"/>
    <property type="project" value="TreeGrafter"/>
</dbReference>
<dbReference type="AlphaFoldDB" id="A0A0A2KB87"/>
<keyword evidence="7" id="KW-1185">Reference proteome</keyword>
<accession>A0A0A2KB87</accession>
<dbReference type="Proteomes" id="UP000030104">
    <property type="component" value="Unassembled WGS sequence"/>
</dbReference>
<dbReference type="PIRSF" id="PIRSF036492">
    <property type="entry name" value="ALDH"/>
    <property type="match status" value="1"/>
</dbReference>
<sequence>MAGLPEFKATSLDEIPARVSTAREAFNEHKTRDLEFRLVQLRKLYWAIKDNEEDIMEACAQDLNKPRFETNLGESGWLLNDIVFTTRNLHKWAKDEKASDIDLAFKFMSPKIRKDPLGTVLVIGYSSLPRDAHEKYPRLTCPFYSSAFNFPFQLTLAPAIGAIAAGNTVVIKPSENAPRSAAVMQKIIEASLDPSCYTIIQGGIPETQALLAERWDKIFFTGGATVGRIIAKAAAQHLTPVVLELGGINPAIVSKSADPRLVARRMLWGKLLNAGQLCTSQNYLLVEKSLVPEVVEEFKKAYKEFYPQGAKGSPDYSHIVNPTAFARLKSMLDNTKGEILMGGTMDEKELFIEPTVVLVDSVEDSMCSQESFGPFIPILPVENLDEAISLANGVQSTPLGLYPFVLSSTRSGGVSCNDAALHIPTLPFGGVGESGYGAYRGRSSFDVWVHRRPITSTPSWLEFILAIRYPPYAGKISKWNAASAMHPDFDRNGKKLSLGWLRCIFTLGGGSAKAGAGRAATLAAIAYIVLQILERRSAKL</sequence>
<dbReference type="CDD" id="cd07135">
    <property type="entry name" value="ALDH_F14-YMR110C"/>
    <property type="match status" value="1"/>
</dbReference>
<dbReference type="GO" id="GO:0004029">
    <property type="term" value="F:aldehyde dehydrogenase (NAD+) activity"/>
    <property type="evidence" value="ECO:0007669"/>
    <property type="project" value="TreeGrafter"/>
</dbReference>
<dbReference type="GO" id="GO:0006081">
    <property type="term" value="P:aldehyde metabolic process"/>
    <property type="evidence" value="ECO:0007669"/>
    <property type="project" value="InterPro"/>
</dbReference>
<organism evidence="6 7">
    <name type="scientific">Penicillium italicum</name>
    <name type="common">Blue mold</name>
    <dbReference type="NCBI Taxonomy" id="40296"/>
    <lineage>
        <taxon>Eukaryota</taxon>
        <taxon>Fungi</taxon>
        <taxon>Dikarya</taxon>
        <taxon>Ascomycota</taxon>
        <taxon>Pezizomycotina</taxon>
        <taxon>Eurotiomycetes</taxon>
        <taxon>Eurotiomycetidae</taxon>
        <taxon>Eurotiales</taxon>
        <taxon>Aspergillaceae</taxon>
        <taxon>Penicillium</taxon>
    </lineage>
</organism>
<dbReference type="OMA" id="EIDWCKQ"/>
<dbReference type="Gene3D" id="3.40.605.10">
    <property type="entry name" value="Aldehyde Dehydrogenase, Chain A, domain 1"/>
    <property type="match status" value="2"/>
</dbReference>
<keyword evidence="2 3" id="KW-0560">Oxidoreductase</keyword>
<dbReference type="InterPro" id="IPR016161">
    <property type="entry name" value="Ald_DH/histidinol_DH"/>
</dbReference>